<evidence type="ECO:0000313" key="2">
    <source>
        <dbReference type="EMBL" id="WBA42614.1"/>
    </source>
</evidence>
<keyword evidence="1" id="KW-0472">Membrane</keyword>
<keyword evidence="1" id="KW-0812">Transmembrane</keyword>
<evidence type="ECO:0000256" key="1">
    <source>
        <dbReference type="SAM" id="Phobius"/>
    </source>
</evidence>
<proteinExistence type="predicted"/>
<feature type="transmembrane region" description="Helical" evidence="1">
    <location>
        <begin position="59"/>
        <end position="84"/>
    </location>
</feature>
<name>A0ABY7LRZ4_9BACT</name>
<gene>
    <name evidence="2" type="ORF">O3303_03415</name>
</gene>
<accession>A0ABY7LRZ4</accession>
<sequence length="190" mass="21041">MPSIEKPAAGRAVVTKSATNYCVTLANRRLWLLLLPLCFGLIIHSTDNPWHRLTDNRSGLLGIFWIIAAAMLVLLVLVFTWSLLGSESLLADDQTITMQNRLLGWPLSTTKLSVSEISRLWVEPLPEVSILTGRPQNVQQIAIQYGFGPGAIQLTANGKLYSFGRALDQAEANYLLGEINDFLYRPCVSN</sequence>
<keyword evidence="3" id="KW-1185">Reference proteome</keyword>
<dbReference type="RefSeq" id="WP_269560666.1">
    <property type="nucleotide sequence ID" value="NZ_CP114767.1"/>
</dbReference>
<evidence type="ECO:0008006" key="4">
    <source>
        <dbReference type="Google" id="ProtNLM"/>
    </source>
</evidence>
<dbReference type="Proteomes" id="UP001211005">
    <property type="component" value="Chromosome"/>
</dbReference>
<evidence type="ECO:0000313" key="3">
    <source>
        <dbReference type="Proteomes" id="UP001211005"/>
    </source>
</evidence>
<feature type="transmembrane region" description="Helical" evidence="1">
    <location>
        <begin position="30"/>
        <end position="47"/>
    </location>
</feature>
<protein>
    <recommendedName>
        <fullName evidence="4">Bacterial Pleckstrin homology domain-containing protein</fullName>
    </recommendedName>
</protein>
<keyword evidence="1" id="KW-1133">Transmembrane helix</keyword>
<dbReference type="EMBL" id="CP114767">
    <property type="protein sequence ID" value="WBA42614.1"/>
    <property type="molecule type" value="Genomic_DNA"/>
</dbReference>
<organism evidence="2 3">
    <name type="scientific">Hymenobacter canadensis</name>
    <dbReference type="NCBI Taxonomy" id="2999067"/>
    <lineage>
        <taxon>Bacteria</taxon>
        <taxon>Pseudomonadati</taxon>
        <taxon>Bacteroidota</taxon>
        <taxon>Cytophagia</taxon>
        <taxon>Cytophagales</taxon>
        <taxon>Hymenobacteraceae</taxon>
        <taxon>Hymenobacter</taxon>
    </lineage>
</organism>
<reference evidence="2 3" key="1">
    <citation type="submission" date="2022-12" db="EMBL/GenBank/DDBJ databases">
        <title>Hymenobacter canadensis sp. nov. isolated from lake water of the Cambridge Bay, Canada.</title>
        <authorList>
            <person name="Kim W.H."/>
            <person name="Lee Y.M."/>
        </authorList>
    </citation>
    <scope>NUCLEOTIDE SEQUENCE [LARGE SCALE GENOMIC DNA]</scope>
    <source>
        <strain evidence="2 3">PAMC 29467</strain>
    </source>
</reference>